<dbReference type="Pfam" id="PF13692">
    <property type="entry name" value="Glyco_trans_1_4"/>
    <property type="match status" value="1"/>
</dbReference>
<proteinExistence type="inferred from homology"/>
<evidence type="ECO:0000256" key="4">
    <source>
        <dbReference type="ARBA" id="ARBA00022679"/>
    </source>
</evidence>
<evidence type="ECO:0000313" key="5">
    <source>
        <dbReference type="EMBL" id="TWG06912.1"/>
    </source>
</evidence>
<dbReference type="SUPFAM" id="SSF53756">
    <property type="entry name" value="UDP-Glycosyltransferase/glycogen phosphorylase"/>
    <property type="match status" value="1"/>
</dbReference>
<dbReference type="PANTHER" id="PTHR12526:SF640">
    <property type="entry name" value="COLANIC ACID BIOSYNTHESIS GLYCOSYLTRANSFERASE WCAL-RELATED"/>
    <property type="match status" value="1"/>
</dbReference>
<dbReference type="AlphaFoldDB" id="A0A561V5L7"/>
<comment type="similarity">
    <text evidence="1">Belongs to the glycosyltransferase group 1 family. Glycosyltransferase 4 subfamily.</text>
</comment>
<evidence type="ECO:0000256" key="2">
    <source>
        <dbReference type="ARBA" id="ARBA00021292"/>
    </source>
</evidence>
<dbReference type="Gene3D" id="3.40.50.2000">
    <property type="entry name" value="Glycogen Phosphorylase B"/>
    <property type="match status" value="2"/>
</dbReference>
<name>A0A561V5L7_9ACTN</name>
<evidence type="ECO:0000256" key="1">
    <source>
        <dbReference type="ARBA" id="ARBA00009481"/>
    </source>
</evidence>
<dbReference type="RefSeq" id="WP_244318641.1">
    <property type="nucleotide sequence ID" value="NZ_VIWW01000001.1"/>
</dbReference>
<dbReference type="GO" id="GO:0016757">
    <property type="term" value="F:glycosyltransferase activity"/>
    <property type="evidence" value="ECO:0007669"/>
    <property type="project" value="UniProtKB-KW"/>
</dbReference>
<dbReference type="Proteomes" id="UP000318186">
    <property type="component" value="Unassembled WGS sequence"/>
</dbReference>
<dbReference type="CDD" id="cd03801">
    <property type="entry name" value="GT4_PimA-like"/>
    <property type="match status" value="1"/>
</dbReference>
<dbReference type="EMBL" id="VIWW01000001">
    <property type="protein sequence ID" value="TWG06912.1"/>
    <property type="molecule type" value="Genomic_DNA"/>
</dbReference>
<gene>
    <name evidence="5" type="ORF">FHX80_115411</name>
</gene>
<reference evidence="5 6" key="1">
    <citation type="submission" date="2019-06" db="EMBL/GenBank/DDBJ databases">
        <title>Sequencing the genomes of 1000 actinobacteria strains.</title>
        <authorList>
            <person name="Klenk H.-P."/>
        </authorList>
    </citation>
    <scope>NUCLEOTIDE SEQUENCE [LARGE SCALE GENOMIC DNA]</scope>
    <source>
        <strain evidence="5 6">DSM 42059</strain>
    </source>
</reference>
<comment type="caution">
    <text evidence="5">The sequence shown here is derived from an EMBL/GenBank/DDBJ whole genome shotgun (WGS) entry which is preliminary data.</text>
</comment>
<evidence type="ECO:0000313" key="6">
    <source>
        <dbReference type="Proteomes" id="UP000318186"/>
    </source>
</evidence>
<dbReference type="PANTHER" id="PTHR12526">
    <property type="entry name" value="GLYCOSYLTRANSFERASE"/>
    <property type="match status" value="1"/>
</dbReference>
<keyword evidence="4 5" id="KW-0808">Transferase</keyword>
<evidence type="ECO:0000256" key="3">
    <source>
        <dbReference type="ARBA" id="ARBA00022676"/>
    </source>
</evidence>
<sequence>MKIVMSAYACDPDESSERGIGWWWASAAAERHEVWLLTRHRSRPAIERALKTDPRPNLHPVYVDAPRWVRSLKRGAWTLYPYYAIWQAVARAEARRLHRDVRFDVAHHMTFSIDWLPSGMAFIRGLPSVWGPVGPGVTSFPFRMWKTYGPRWASSELLRSIVTTVGSRTFGSWTAKHATVIIAQNNDVAKRFKGHPNLVVEQNSVVDLPPDLVGPSASFGDKTRRAIFIGRLIPSKGLRAAVGALAQPAASDWTLDVYGRGPEREPSLALARKLGVDDRITLHGAADRSEVFKALHQADALLFPSSRESAPGAVAEAVTSGCPVICLDTSGPGTVVQPGQGIKLAPSADVCRSLAQALNQVGPRHAGDDRWTARRIPYLLDRWYAMAVGASSSVLAGRAV</sequence>
<organism evidence="5 6">
    <name type="scientific">Streptomyces brevispora</name>
    <dbReference type="NCBI Taxonomy" id="887462"/>
    <lineage>
        <taxon>Bacteria</taxon>
        <taxon>Bacillati</taxon>
        <taxon>Actinomycetota</taxon>
        <taxon>Actinomycetes</taxon>
        <taxon>Kitasatosporales</taxon>
        <taxon>Streptomycetaceae</taxon>
        <taxon>Streptomyces</taxon>
    </lineage>
</organism>
<protein>
    <recommendedName>
        <fullName evidence="2">D-inositol 3-phosphate glycosyltransferase</fullName>
    </recommendedName>
</protein>
<keyword evidence="3" id="KW-0328">Glycosyltransferase</keyword>
<accession>A0A561V5L7</accession>